<dbReference type="Proteomes" id="UP000434172">
    <property type="component" value="Unassembled WGS sequence"/>
</dbReference>
<evidence type="ECO:0000313" key="3">
    <source>
        <dbReference type="Proteomes" id="UP000434172"/>
    </source>
</evidence>
<dbReference type="EMBL" id="WOWK01000134">
    <property type="protein sequence ID" value="KAF0317257.1"/>
    <property type="molecule type" value="Genomic_DNA"/>
</dbReference>
<protein>
    <submittedName>
        <fullName evidence="2">Uncharacterized protein</fullName>
    </submittedName>
</protein>
<evidence type="ECO:0000313" key="2">
    <source>
        <dbReference type="EMBL" id="KAF0317257.1"/>
    </source>
</evidence>
<sequence length="275" mass="31257">MSHKALAVKWGRRRRFQEPTHGPWLIFARKKKMPTPTPGSSGSVLPYTRKKTSRSMPGLPGKIGEAGSCSHHIQLTCLSTTFTVVSIQRKKPEKDTMALAPGFPSTIRSSPTRTLNPRPLRVLESYEPGPSGQHTPTYSHHHHERIFQTRDHVSQDTWKEFRASIGYTFQRGNTKFWVVFVVCSKVSIVYSVSPKKTGTPRPPNPPSSLNPRQGRQKGIHHKGERKKRGHTHKTESNKWSTCYIERDAREKKKVSFRVLDGKTREVCSLVSCKVR</sequence>
<feature type="region of interest" description="Disordered" evidence="1">
    <location>
        <begin position="193"/>
        <end position="237"/>
    </location>
</feature>
<feature type="region of interest" description="Disordered" evidence="1">
    <location>
        <begin position="31"/>
        <end position="56"/>
    </location>
</feature>
<proteinExistence type="predicted"/>
<feature type="region of interest" description="Disordered" evidence="1">
    <location>
        <begin position="97"/>
        <end position="116"/>
    </location>
</feature>
<reference evidence="2 3" key="1">
    <citation type="submission" date="2019-12" db="EMBL/GenBank/DDBJ databases">
        <title>A genome sequence resource for the geographically widespread anthracnose pathogen Colletotrichum asianum.</title>
        <authorList>
            <person name="Meng Y."/>
        </authorList>
    </citation>
    <scope>NUCLEOTIDE SEQUENCE [LARGE SCALE GENOMIC DNA]</scope>
    <source>
        <strain evidence="2 3">ICMP 18580</strain>
    </source>
</reference>
<organism evidence="2 3">
    <name type="scientific">Colletotrichum asianum</name>
    <dbReference type="NCBI Taxonomy" id="702518"/>
    <lineage>
        <taxon>Eukaryota</taxon>
        <taxon>Fungi</taxon>
        <taxon>Dikarya</taxon>
        <taxon>Ascomycota</taxon>
        <taxon>Pezizomycotina</taxon>
        <taxon>Sordariomycetes</taxon>
        <taxon>Hypocreomycetidae</taxon>
        <taxon>Glomerellales</taxon>
        <taxon>Glomerellaceae</taxon>
        <taxon>Colletotrichum</taxon>
        <taxon>Colletotrichum gloeosporioides species complex</taxon>
    </lineage>
</organism>
<evidence type="ECO:0000256" key="1">
    <source>
        <dbReference type="SAM" id="MobiDB-lite"/>
    </source>
</evidence>
<name>A0A8H3ZIL8_9PEZI</name>
<feature type="compositionally biased region" description="Basic residues" evidence="1">
    <location>
        <begin position="214"/>
        <end position="231"/>
    </location>
</feature>
<accession>A0A8H3ZIL8</accession>
<dbReference type="AlphaFoldDB" id="A0A8H3ZIL8"/>
<gene>
    <name evidence="2" type="ORF">GQ607_015473</name>
</gene>
<comment type="caution">
    <text evidence="2">The sequence shown here is derived from an EMBL/GenBank/DDBJ whole genome shotgun (WGS) entry which is preliminary data.</text>
</comment>
<feature type="compositionally biased region" description="Polar residues" evidence="1">
    <location>
        <begin position="106"/>
        <end position="115"/>
    </location>
</feature>
<keyword evidence="3" id="KW-1185">Reference proteome</keyword>